<keyword evidence="6" id="KW-0573">Peptidoglycan synthesis</keyword>
<keyword evidence="8" id="KW-0131">Cell cycle</keyword>
<organism evidence="12 13">
    <name type="scientific">Gossypium arboreum</name>
    <name type="common">Tree cotton</name>
    <name type="synonym">Gossypium nanking</name>
    <dbReference type="NCBI Taxonomy" id="29729"/>
    <lineage>
        <taxon>Eukaryota</taxon>
        <taxon>Viridiplantae</taxon>
        <taxon>Streptophyta</taxon>
        <taxon>Embryophyta</taxon>
        <taxon>Tracheophyta</taxon>
        <taxon>Spermatophyta</taxon>
        <taxon>Magnoliopsida</taxon>
        <taxon>eudicotyledons</taxon>
        <taxon>Gunneridae</taxon>
        <taxon>Pentapetalae</taxon>
        <taxon>rosids</taxon>
        <taxon>malvids</taxon>
        <taxon>Malvales</taxon>
        <taxon>Malvaceae</taxon>
        <taxon>Malvoideae</taxon>
        <taxon>Gossypium</taxon>
    </lineage>
</organism>
<dbReference type="HAMAP" id="MF_00033">
    <property type="entry name" value="MurG"/>
    <property type="match status" value="1"/>
</dbReference>
<gene>
    <name evidence="12" type="ORF">F383_20700</name>
</gene>
<dbReference type="InterPro" id="IPR006009">
    <property type="entry name" value="GlcNAc_MurG"/>
</dbReference>
<evidence type="ECO:0000256" key="7">
    <source>
        <dbReference type="ARBA" id="ARBA00023136"/>
    </source>
</evidence>
<dbReference type="GO" id="GO:0050511">
    <property type="term" value="F:undecaprenyldiphospho-muramoylpentapeptide beta-N-acetylglucosaminyltransferase activity"/>
    <property type="evidence" value="ECO:0007669"/>
    <property type="project" value="InterPro"/>
</dbReference>
<dbReference type="GO" id="GO:0051301">
    <property type="term" value="P:cell division"/>
    <property type="evidence" value="ECO:0007669"/>
    <property type="project" value="UniProtKB-KW"/>
</dbReference>
<feature type="domain" description="Glycosyl transferase family 28 C-terminal" evidence="11">
    <location>
        <begin position="407"/>
        <end position="474"/>
    </location>
</feature>
<dbReference type="InterPro" id="IPR007235">
    <property type="entry name" value="Glyco_trans_28_C"/>
</dbReference>
<dbReference type="PANTHER" id="PTHR21015:SF22">
    <property type="entry name" value="GLYCOSYLTRANSFERASE"/>
    <property type="match status" value="1"/>
</dbReference>
<dbReference type="Pfam" id="PF03033">
    <property type="entry name" value="Glyco_transf_28"/>
    <property type="match status" value="1"/>
</dbReference>
<evidence type="ECO:0000256" key="4">
    <source>
        <dbReference type="ARBA" id="ARBA00022679"/>
    </source>
</evidence>
<dbReference type="Proteomes" id="UP000032142">
    <property type="component" value="Unassembled WGS sequence"/>
</dbReference>
<keyword evidence="9" id="KW-0961">Cell wall biogenesis/degradation</keyword>
<protein>
    <submittedName>
        <fullName evidence="12">UDP-N-acetylglucosamine--N-acetylmuramyl-(Pentapeptide) pyrophosphoryl-undecaprenol N-acetylglucosamine transferase</fullName>
    </submittedName>
</protein>
<dbReference type="Pfam" id="PF04101">
    <property type="entry name" value="Glyco_tran_28_C"/>
    <property type="match status" value="2"/>
</dbReference>
<dbReference type="Gene3D" id="3.40.50.2000">
    <property type="entry name" value="Glycogen Phosphorylase B"/>
    <property type="match status" value="3"/>
</dbReference>
<evidence type="ECO:0000256" key="5">
    <source>
        <dbReference type="ARBA" id="ARBA00022960"/>
    </source>
</evidence>
<feature type="domain" description="Glycosyl transferase family 28 C-terminal" evidence="11">
    <location>
        <begin position="255"/>
        <end position="361"/>
    </location>
</feature>
<keyword evidence="3" id="KW-0328">Glycosyltransferase</keyword>
<dbReference type="AlphaFoldDB" id="A0A0B0NVV3"/>
<dbReference type="InterPro" id="IPR004276">
    <property type="entry name" value="GlycoTrans_28_N"/>
</dbReference>
<evidence type="ECO:0000256" key="6">
    <source>
        <dbReference type="ARBA" id="ARBA00022984"/>
    </source>
</evidence>
<evidence type="ECO:0000256" key="1">
    <source>
        <dbReference type="ARBA" id="ARBA00022475"/>
    </source>
</evidence>
<accession>A0A0B0NVV3</accession>
<keyword evidence="13" id="KW-1185">Reference proteome</keyword>
<keyword evidence="2" id="KW-0132">Cell division</keyword>
<evidence type="ECO:0000259" key="11">
    <source>
        <dbReference type="Pfam" id="PF04101"/>
    </source>
</evidence>
<feature type="domain" description="Glycosyltransferase family 28 N-terminal" evidence="10">
    <location>
        <begin position="59"/>
        <end position="199"/>
    </location>
</feature>
<evidence type="ECO:0000256" key="2">
    <source>
        <dbReference type="ARBA" id="ARBA00022618"/>
    </source>
</evidence>
<evidence type="ECO:0000259" key="10">
    <source>
        <dbReference type="Pfam" id="PF03033"/>
    </source>
</evidence>
<reference evidence="13" key="1">
    <citation type="submission" date="2014-09" db="EMBL/GenBank/DDBJ databases">
        <authorList>
            <person name="Mudge J."/>
            <person name="Ramaraj T."/>
            <person name="Lindquist I.E."/>
            <person name="Bharti A.K."/>
            <person name="Sundararajan A."/>
            <person name="Cameron C.T."/>
            <person name="Woodward J.E."/>
            <person name="May G.D."/>
            <person name="Brubaker C."/>
            <person name="Broadhvest J."/>
            <person name="Wilkins T.A."/>
        </authorList>
    </citation>
    <scope>NUCLEOTIDE SEQUENCE</scope>
    <source>
        <strain evidence="13">cv. AKA8401</strain>
    </source>
</reference>
<sequence>MASTTQFLFSLPPKPPYLLSYSSPSKPRSINITCCLSIQQARNDQTTSSGSNALNGLRVAFAAGGTGGHIYPAVAIADELTIVNPTSELLFLGRPNSMESTAIPSAHFEFKSIPAVKLVRPLFSLRNLLLPYFLIKSITKCFTLLSKFEPHLVVGTGGYVSFPVCLAALLKGIKVVIQEQNSVPGIANRFLSLFADLVFVAFNSTVQSFPRKEKCVVCGNPVRLSLKNSVSKALSRLHFFPWLEKMEGSSEEIKVILVLGGSLGANAVNIALLNVYSQLLLEHENWFIIWQTGVESFNEMESLVRSHPRLLLAPFLHSMNMAYAAADLVVSRAGAMTCSEILATGKPSILVPLLVPSPHQKQFPVYKFLQQLISCNNLFTRLFHKLRLNILKLNSLLFNSLGDATKVPSPNVAEGHQHKNAFLMADVAGSRVITEDELDSTTLGSAISEILGDERLLAEMSQRALNAAKPDASAEIAKHILSLVKENS</sequence>
<dbReference type="PANTHER" id="PTHR21015">
    <property type="entry name" value="UDP-N-ACETYLGLUCOSAMINE--N-ACETYLMURAMYL-(PENTAPEPTIDE) PYROPHOSPHORYL-UNDECAPRENOL N-ACETYLGLUCOSAMINE TRANSFERASE 1"/>
    <property type="match status" value="1"/>
</dbReference>
<dbReference type="GO" id="GO:0008360">
    <property type="term" value="P:regulation of cell shape"/>
    <property type="evidence" value="ECO:0007669"/>
    <property type="project" value="UniProtKB-KW"/>
</dbReference>
<evidence type="ECO:0000256" key="9">
    <source>
        <dbReference type="ARBA" id="ARBA00023316"/>
    </source>
</evidence>
<evidence type="ECO:0000256" key="3">
    <source>
        <dbReference type="ARBA" id="ARBA00022676"/>
    </source>
</evidence>
<evidence type="ECO:0000313" key="12">
    <source>
        <dbReference type="EMBL" id="KHG16752.1"/>
    </source>
</evidence>
<dbReference type="GO" id="GO:0005975">
    <property type="term" value="P:carbohydrate metabolic process"/>
    <property type="evidence" value="ECO:0007669"/>
    <property type="project" value="InterPro"/>
</dbReference>
<name>A0A0B0NVV3_GOSAR</name>
<dbReference type="EMBL" id="KN406868">
    <property type="protein sequence ID" value="KHG16752.1"/>
    <property type="molecule type" value="Genomic_DNA"/>
</dbReference>
<keyword evidence="1" id="KW-1003">Cell membrane</keyword>
<keyword evidence="7" id="KW-0472">Membrane</keyword>
<dbReference type="SUPFAM" id="SSF53756">
    <property type="entry name" value="UDP-Glycosyltransferase/glycogen phosphorylase"/>
    <property type="match status" value="2"/>
</dbReference>
<proteinExistence type="inferred from homology"/>
<dbReference type="CDD" id="cd03785">
    <property type="entry name" value="GT28_MurG"/>
    <property type="match status" value="1"/>
</dbReference>
<keyword evidence="5" id="KW-0133">Cell shape</keyword>
<dbReference type="GO" id="GO:0071555">
    <property type="term" value="P:cell wall organization"/>
    <property type="evidence" value="ECO:0007669"/>
    <property type="project" value="UniProtKB-KW"/>
</dbReference>
<keyword evidence="4 12" id="KW-0808">Transferase</keyword>
<evidence type="ECO:0000313" key="13">
    <source>
        <dbReference type="Proteomes" id="UP000032142"/>
    </source>
</evidence>
<evidence type="ECO:0000256" key="8">
    <source>
        <dbReference type="ARBA" id="ARBA00023306"/>
    </source>
</evidence>